<protein>
    <submittedName>
        <fullName evidence="1">Putative RNA-directed DNA polymerase from transposon BS</fullName>
    </submittedName>
</protein>
<keyword evidence="1" id="KW-0808">Transferase</keyword>
<dbReference type="AlphaFoldDB" id="A0A6G0YGZ4"/>
<evidence type="ECO:0000313" key="1">
    <source>
        <dbReference type="EMBL" id="KAF0755513.1"/>
    </source>
</evidence>
<keyword evidence="2" id="KW-1185">Reference proteome</keyword>
<dbReference type="OrthoDB" id="6781417at2759"/>
<gene>
    <name evidence="1" type="ORF">FWK35_00013722</name>
</gene>
<reference evidence="1 2" key="1">
    <citation type="submission" date="2019-08" db="EMBL/GenBank/DDBJ databases">
        <title>Whole genome of Aphis craccivora.</title>
        <authorList>
            <person name="Voronova N.V."/>
            <person name="Shulinski R.S."/>
            <person name="Bandarenka Y.V."/>
            <person name="Zhorov D.G."/>
            <person name="Warner D."/>
        </authorList>
    </citation>
    <scope>NUCLEOTIDE SEQUENCE [LARGE SCALE GENOMIC DNA]</scope>
    <source>
        <strain evidence="1">180601</strain>
        <tissue evidence="1">Whole Body</tissue>
    </source>
</reference>
<keyword evidence="1" id="KW-0695">RNA-directed DNA polymerase</keyword>
<proteinExistence type="predicted"/>
<accession>A0A6G0YGZ4</accession>
<keyword evidence="1" id="KW-0548">Nucleotidyltransferase</keyword>
<name>A0A6G0YGZ4_APHCR</name>
<dbReference type="EMBL" id="VUJU01004118">
    <property type="protein sequence ID" value="KAF0755513.1"/>
    <property type="molecule type" value="Genomic_DNA"/>
</dbReference>
<organism evidence="1 2">
    <name type="scientific">Aphis craccivora</name>
    <name type="common">Cowpea aphid</name>
    <dbReference type="NCBI Taxonomy" id="307492"/>
    <lineage>
        <taxon>Eukaryota</taxon>
        <taxon>Metazoa</taxon>
        <taxon>Ecdysozoa</taxon>
        <taxon>Arthropoda</taxon>
        <taxon>Hexapoda</taxon>
        <taxon>Insecta</taxon>
        <taxon>Pterygota</taxon>
        <taxon>Neoptera</taxon>
        <taxon>Paraneoptera</taxon>
        <taxon>Hemiptera</taxon>
        <taxon>Sternorrhyncha</taxon>
        <taxon>Aphidomorpha</taxon>
        <taxon>Aphidoidea</taxon>
        <taxon>Aphididae</taxon>
        <taxon>Aphidini</taxon>
        <taxon>Aphis</taxon>
        <taxon>Aphis</taxon>
    </lineage>
</organism>
<dbReference type="Proteomes" id="UP000478052">
    <property type="component" value="Unassembled WGS sequence"/>
</dbReference>
<sequence length="112" mass="13031">MDRIVKAANLSIGLKTYKNIKKICHMITFSLKKTRAIAKTLSWQNFKSSIKHKTPSNIIWNKINFIRGNKFNNILDILLYNQKKKKNNSEENYNSDFITLRNSSPEIINGSK</sequence>
<comment type="caution">
    <text evidence="1">The sequence shown here is derived from an EMBL/GenBank/DDBJ whole genome shotgun (WGS) entry which is preliminary data.</text>
</comment>
<dbReference type="GO" id="GO:0003964">
    <property type="term" value="F:RNA-directed DNA polymerase activity"/>
    <property type="evidence" value="ECO:0007669"/>
    <property type="project" value="UniProtKB-KW"/>
</dbReference>
<evidence type="ECO:0000313" key="2">
    <source>
        <dbReference type="Proteomes" id="UP000478052"/>
    </source>
</evidence>